<dbReference type="PANTHER" id="PTHR33169:SF24">
    <property type="entry name" value="TRANSCRIPTIONAL REGULATOR, PADR FAMILY"/>
    <property type="match status" value="1"/>
</dbReference>
<dbReference type="Pfam" id="PF03551">
    <property type="entry name" value="PadR"/>
    <property type="match status" value="1"/>
</dbReference>
<dbReference type="InterPro" id="IPR005149">
    <property type="entry name" value="Tscrpt_reg_PadR_N"/>
</dbReference>
<keyword evidence="3" id="KW-1185">Reference proteome</keyword>
<dbReference type="InterPro" id="IPR036388">
    <property type="entry name" value="WH-like_DNA-bd_sf"/>
</dbReference>
<evidence type="ECO:0000313" key="3">
    <source>
        <dbReference type="Proteomes" id="UP000284178"/>
    </source>
</evidence>
<dbReference type="RefSeq" id="WP_117893060.1">
    <property type="nucleotide sequence ID" value="NZ_CABJCV010000002.1"/>
</dbReference>
<name>A0A412G558_9FIRM</name>
<gene>
    <name evidence="2" type="ORF">DWY25_02085</name>
</gene>
<proteinExistence type="predicted"/>
<dbReference type="InterPro" id="IPR052509">
    <property type="entry name" value="Metal_resp_DNA-bind_regulator"/>
</dbReference>
<dbReference type="EMBL" id="QRUP01000002">
    <property type="protein sequence ID" value="RGR76165.1"/>
    <property type="molecule type" value="Genomic_DNA"/>
</dbReference>
<dbReference type="GeneID" id="83014199"/>
<comment type="caution">
    <text evidence="2">The sequence shown here is derived from an EMBL/GenBank/DDBJ whole genome shotgun (WGS) entry which is preliminary data.</text>
</comment>
<evidence type="ECO:0000313" key="2">
    <source>
        <dbReference type="EMBL" id="RGR76165.1"/>
    </source>
</evidence>
<accession>A0A412G558</accession>
<dbReference type="InterPro" id="IPR036390">
    <property type="entry name" value="WH_DNA-bd_sf"/>
</dbReference>
<sequence>MNAQFKKGVLEMCVLSLLAQGDKYGYELTEAISQKMTVAAGTLYLILKRLKDDGDVETYLVESAEGPARKYYRLTEKGRSHEDQLTGEWQEFVRLVDELIRKGEA</sequence>
<reference evidence="2 3" key="1">
    <citation type="submission" date="2018-08" db="EMBL/GenBank/DDBJ databases">
        <title>A genome reference for cultivated species of the human gut microbiota.</title>
        <authorList>
            <person name="Zou Y."/>
            <person name="Xue W."/>
            <person name="Luo G."/>
        </authorList>
    </citation>
    <scope>NUCLEOTIDE SEQUENCE [LARGE SCALE GENOMIC DNA]</scope>
    <source>
        <strain evidence="2 3">AF24-29</strain>
    </source>
</reference>
<organism evidence="2 3">
    <name type="scientific">Holdemania filiformis</name>
    <dbReference type="NCBI Taxonomy" id="61171"/>
    <lineage>
        <taxon>Bacteria</taxon>
        <taxon>Bacillati</taxon>
        <taxon>Bacillota</taxon>
        <taxon>Erysipelotrichia</taxon>
        <taxon>Erysipelotrichales</taxon>
        <taxon>Erysipelotrichaceae</taxon>
        <taxon>Holdemania</taxon>
    </lineage>
</organism>
<evidence type="ECO:0000259" key="1">
    <source>
        <dbReference type="Pfam" id="PF03551"/>
    </source>
</evidence>
<protein>
    <submittedName>
        <fullName evidence="2">PadR family transcriptional regulator</fullName>
    </submittedName>
</protein>
<dbReference type="AlphaFoldDB" id="A0A412G558"/>
<dbReference type="Gene3D" id="1.10.10.10">
    <property type="entry name" value="Winged helix-like DNA-binding domain superfamily/Winged helix DNA-binding domain"/>
    <property type="match status" value="1"/>
</dbReference>
<dbReference type="Proteomes" id="UP000284178">
    <property type="component" value="Unassembled WGS sequence"/>
</dbReference>
<feature type="domain" description="Transcription regulator PadR N-terminal" evidence="1">
    <location>
        <begin position="14"/>
        <end position="80"/>
    </location>
</feature>
<dbReference type="SUPFAM" id="SSF46785">
    <property type="entry name" value="Winged helix' DNA-binding domain"/>
    <property type="match status" value="1"/>
</dbReference>
<dbReference type="PANTHER" id="PTHR33169">
    <property type="entry name" value="PADR-FAMILY TRANSCRIPTIONAL REGULATOR"/>
    <property type="match status" value="1"/>
</dbReference>